<keyword evidence="1" id="KW-0812">Transmembrane</keyword>
<dbReference type="Proteomes" id="UP000202419">
    <property type="component" value="Segment"/>
</dbReference>
<keyword evidence="1" id="KW-1133">Transmembrane helix</keyword>
<keyword evidence="3" id="KW-1185">Reference proteome</keyword>
<reference evidence="2 3" key="1">
    <citation type="journal article" date="2007" name="Virology">
        <title>Sequence and annotation of the 369-kb NY-2A and the 345-kb AR158 viruses that infect Chlorella NC64A.</title>
        <authorList>
            <person name="Fitzgerald L.A."/>
            <person name="Graves M.V."/>
            <person name="Li X."/>
            <person name="Feldblyum T."/>
            <person name="Nierman W.C."/>
            <person name="Van Etten J.L."/>
        </authorList>
    </citation>
    <scope>NUCLEOTIDE SEQUENCE [LARGE SCALE GENOMIC DNA]</scope>
    <source>
        <strain evidence="2 3">NY-2A</strain>
    </source>
</reference>
<evidence type="ECO:0000256" key="1">
    <source>
        <dbReference type="SAM" id="Phobius"/>
    </source>
</evidence>
<accession>A7IW33</accession>
<keyword evidence="1" id="KW-0472">Membrane</keyword>
<feature type="transmembrane region" description="Helical" evidence="1">
    <location>
        <begin position="78"/>
        <end position="99"/>
    </location>
</feature>
<evidence type="ECO:0000313" key="2">
    <source>
        <dbReference type="EMBL" id="ABT14557.1"/>
    </source>
</evidence>
<name>A7IW33_PBCVN</name>
<dbReference type="RefSeq" id="YP_001497354.1">
    <property type="nucleotide sequence ID" value="NC_009898.1"/>
</dbReference>
<proteinExistence type="predicted"/>
<dbReference type="KEGG" id="vg:5659442"/>
<gene>
    <name evidence="2" type="primary">b158R</name>
    <name evidence="2" type="ORF">NY2A_b158R</name>
</gene>
<dbReference type="EMBL" id="DQ491002">
    <property type="protein sequence ID" value="ABT14557.1"/>
    <property type="molecule type" value="Genomic_DNA"/>
</dbReference>
<organismHost>
    <name type="scientific">Chlorella</name>
    <dbReference type="NCBI Taxonomy" id="3071"/>
</organismHost>
<dbReference type="GeneID" id="5659442"/>
<sequence>MITASDVFVSENIRIFESAFRFGTRWSVVCDLENSLHGPVQLNPLRRRFAHLEVTHQPREDIRSVAYIYFMILKKQSICEITISIIVFSVHFFILIVNLDICNSTFAQKLHQFRIHYFDTYTI</sequence>
<evidence type="ECO:0000313" key="3">
    <source>
        <dbReference type="Proteomes" id="UP000202419"/>
    </source>
</evidence>
<protein>
    <submittedName>
        <fullName evidence="2">Uncharacterized protein b158R</fullName>
    </submittedName>
</protein>
<organism evidence="2 3">
    <name type="scientific">Paramecium bursaria Chlorella virus NY2A</name>
    <name type="common">PBCV-NY2A</name>
    <dbReference type="NCBI Taxonomy" id="46021"/>
    <lineage>
        <taxon>Viruses</taxon>
        <taxon>Varidnaviria</taxon>
        <taxon>Bamfordvirae</taxon>
        <taxon>Nucleocytoviricota</taxon>
        <taxon>Megaviricetes</taxon>
        <taxon>Algavirales</taxon>
        <taxon>Phycodnaviridae</taxon>
        <taxon>Chlorovirus</taxon>
        <taxon>Chlorovirus americanus</taxon>
    </lineage>
</organism>